<dbReference type="STRING" id="1112.A9D12_08435"/>
<reference evidence="5 6" key="1">
    <citation type="submission" date="2016-05" db="EMBL/GenBank/DDBJ databases">
        <title>Compelete Genome Sequence of Bacteriochlorophyll-Synthesizing Bacterium Porphyrobacter neustonensis DSM 9434.</title>
        <authorList>
            <person name="Shi X.-L."/>
            <person name="Wu Y.-H."/>
            <person name="Cheng H."/>
            <person name="Xu L."/>
            <person name="Zhang X.-Q."/>
            <person name="Wang C.-S."/>
            <person name="Xu X.-W."/>
        </authorList>
    </citation>
    <scope>NUCLEOTIDE SEQUENCE [LARGE SCALE GENOMIC DNA]</scope>
    <source>
        <strain evidence="5 6">DSM 9434</strain>
    </source>
</reference>
<protein>
    <submittedName>
        <fullName evidence="5">Cytochrome C biogenesis protein CycH</fullName>
    </submittedName>
</protein>
<evidence type="ECO:0000256" key="2">
    <source>
        <dbReference type="ARBA" id="ARBA00022748"/>
    </source>
</evidence>
<evidence type="ECO:0000256" key="1">
    <source>
        <dbReference type="ARBA" id="ARBA00022737"/>
    </source>
</evidence>
<dbReference type="InterPro" id="IPR013105">
    <property type="entry name" value="TPR_2"/>
</dbReference>
<evidence type="ECO:0000256" key="4">
    <source>
        <dbReference type="PROSITE-ProRule" id="PRU00339"/>
    </source>
</evidence>
<dbReference type="SUPFAM" id="SSF48452">
    <property type="entry name" value="TPR-like"/>
    <property type="match status" value="1"/>
</dbReference>
<dbReference type="Proteomes" id="UP000078263">
    <property type="component" value="Chromosome"/>
</dbReference>
<evidence type="ECO:0000313" key="6">
    <source>
        <dbReference type="Proteomes" id="UP000078263"/>
    </source>
</evidence>
<gene>
    <name evidence="5" type="ORF">A9D12_08435</name>
</gene>
<dbReference type="InterPro" id="IPR011990">
    <property type="entry name" value="TPR-like_helical_dom_sf"/>
</dbReference>
<accession>A0A192D8X8</accession>
<dbReference type="PANTHER" id="PTHR47870:SF1">
    <property type="entry name" value="CYTOCHROME C-TYPE BIOGENESIS PROTEIN CCMH"/>
    <property type="match status" value="1"/>
</dbReference>
<dbReference type="PROSITE" id="PS50005">
    <property type="entry name" value="TPR"/>
    <property type="match status" value="1"/>
</dbReference>
<dbReference type="Gene3D" id="1.25.40.10">
    <property type="entry name" value="Tetratricopeptide repeat domain"/>
    <property type="match status" value="2"/>
</dbReference>
<keyword evidence="1" id="KW-0677">Repeat</keyword>
<dbReference type="EMBL" id="CP016033">
    <property type="protein sequence ID" value="ANK14219.1"/>
    <property type="molecule type" value="Genomic_DNA"/>
</dbReference>
<feature type="repeat" description="TPR" evidence="4">
    <location>
        <begin position="50"/>
        <end position="83"/>
    </location>
</feature>
<keyword evidence="2" id="KW-0201">Cytochrome c-type biogenesis</keyword>
<dbReference type="InterPro" id="IPR051263">
    <property type="entry name" value="C-type_cytochrome_biogenesis"/>
</dbReference>
<keyword evidence="3 4" id="KW-0802">TPR repeat</keyword>
<dbReference type="SMART" id="SM00028">
    <property type="entry name" value="TPR"/>
    <property type="match status" value="2"/>
</dbReference>
<evidence type="ECO:0000256" key="3">
    <source>
        <dbReference type="ARBA" id="ARBA00022803"/>
    </source>
</evidence>
<organism evidence="5 6">
    <name type="scientific">Erythrobacter neustonensis</name>
    <dbReference type="NCBI Taxonomy" id="1112"/>
    <lineage>
        <taxon>Bacteria</taxon>
        <taxon>Pseudomonadati</taxon>
        <taxon>Pseudomonadota</taxon>
        <taxon>Alphaproteobacteria</taxon>
        <taxon>Sphingomonadales</taxon>
        <taxon>Erythrobacteraceae</taxon>
        <taxon>Erythrobacter/Porphyrobacter group</taxon>
        <taxon>Erythrobacter</taxon>
    </lineage>
</organism>
<dbReference type="GO" id="GO:0017004">
    <property type="term" value="P:cytochrome complex assembly"/>
    <property type="evidence" value="ECO:0007669"/>
    <property type="project" value="UniProtKB-KW"/>
</dbReference>
<keyword evidence="6" id="KW-1185">Reference proteome</keyword>
<dbReference type="GO" id="GO:0005886">
    <property type="term" value="C:plasma membrane"/>
    <property type="evidence" value="ECO:0007669"/>
    <property type="project" value="TreeGrafter"/>
</dbReference>
<dbReference type="Pfam" id="PF07719">
    <property type="entry name" value="TPR_2"/>
    <property type="match status" value="1"/>
</dbReference>
<name>A0A192D8X8_9SPHN</name>
<dbReference type="AlphaFoldDB" id="A0A192D8X8"/>
<dbReference type="KEGG" id="pns:A9D12_08435"/>
<sequence length="285" mass="29326">MLAAGAAAFHLTRGPGDPPPFADAGAGADAGGAASIEQLRTRAEASPTDPAPWRELAMAQFGQRQYADAAAAYRRAIEIMPGDASLWSALGETLVLSSASDPLPADALAAFRQAVSIDPKDPRARYFLAARRDLDKDHEGAVADWLALLADSPAGAPWEADLVRTIEQVGQMHAIPVAPRIAAAQAARPAAMIAGGQAGPGAADVAAASNMTAAQQRAMIDGMVAQLEQKLRQNPQDPAGWSMLVRSRMMLGDAAGARAALDAGIAANPQAAAQLRSDAATLGLR</sequence>
<dbReference type="PANTHER" id="PTHR47870">
    <property type="entry name" value="CYTOCHROME C-TYPE BIOGENESIS PROTEIN CCMH"/>
    <property type="match status" value="1"/>
</dbReference>
<proteinExistence type="predicted"/>
<evidence type="ECO:0000313" key="5">
    <source>
        <dbReference type="EMBL" id="ANK14219.1"/>
    </source>
</evidence>
<dbReference type="InterPro" id="IPR019734">
    <property type="entry name" value="TPR_rpt"/>
</dbReference>